<dbReference type="SUPFAM" id="SSF141571">
    <property type="entry name" value="Pentapeptide repeat-like"/>
    <property type="match status" value="1"/>
</dbReference>
<reference evidence="1 2" key="1">
    <citation type="submission" date="2022-04" db="EMBL/GenBank/DDBJ databases">
        <title>Positive selection, recombination, and allopatry shape intraspecific diversity of widespread and dominant cyanobacteria.</title>
        <authorList>
            <person name="Wei J."/>
            <person name="Shu W."/>
            <person name="Hu C."/>
        </authorList>
    </citation>
    <scope>NUCLEOTIDE SEQUENCE [LARGE SCALE GENOMIC DNA]</scope>
    <source>
        <strain evidence="1 2">DQ-A4</strain>
    </source>
</reference>
<dbReference type="InterPro" id="IPR051082">
    <property type="entry name" value="Pentapeptide-BTB/POZ_domain"/>
</dbReference>
<dbReference type="PANTHER" id="PTHR14136">
    <property type="entry name" value="BTB_POZ DOMAIN-CONTAINING PROTEIN KCTD9"/>
    <property type="match status" value="1"/>
</dbReference>
<proteinExistence type="predicted"/>
<dbReference type="Pfam" id="PF00805">
    <property type="entry name" value="Pentapeptide"/>
    <property type="match status" value="2"/>
</dbReference>
<evidence type="ECO:0000313" key="1">
    <source>
        <dbReference type="EMBL" id="MEP0946489.1"/>
    </source>
</evidence>
<dbReference type="InterPro" id="IPR001646">
    <property type="entry name" value="5peptide_repeat"/>
</dbReference>
<accession>A0ABV0K1E3</accession>
<dbReference type="PANTHER" id="PTHR14136:SF17">
    <property type="entry name" value="BTB_POZ DOMAIN-CONTAINING PROTEIN KCTD9"/>
    <property type="match status" value="1"/>
</dbReference>
<evidence type="ECO:0000313" key="2">
    <source>
        <dbReference type="Proteomes" id="UP001482513"/>
    </source>
</evidence>
<gene>
    <name evidence="1" type="ORF">NC992_06370</name>
</gene>
<comment type="caution">
    <text evidence="1">The sequence shown here is derived from an EMBL/GenBank/DDBJ whole genome shotgun (WGS) entry which is preliminary data.</text>
</comment>
<protein>
    <submittedName>
        <fullName evidence="1">Pentapeptide repeat-containing protein</fullName>
    </submittedName>
</protein>
<sequence>MANENQVTLLKQGSEVWNAWRQQNPRIEISLWFDDLSGADLSGADLSNAYFSNTNLSNTNLSNANLSNANLSNANLGHANLSNANLSNTSLSSADLNNTNLNDAALSYAALNEANFSNAILSNVDLSYADLSHANLSKASLSKAYLINANLSHANLSNADLSNANLSNADLSNANLNASQILHANLTQTRLTGACIADWQIGSSTVLEDVKCDYIFRTYDQQTGQFSSRLPIAPESTFASGEFTQRFQIIASALETIDITLTEGIDWQAFFQSFQDLRTSCPDEDISIQGMESKGSAFVVRLEVSAEADRAAIETEIKQRYAYQLAALEAQYEQKLRLQGAHLGDIRDFLSFERQERTRLSKVVETMANEQKAPKYDMRGAQFAGGFAETIQVQGNNVGGIINNYGQNADDVVRLLTSLRQLSEAFPEEQKADVLMELDDLESDLSKPEKQEPKRIGKRLQRLMAAGTAAATLVGGAATFSGNVNEFTENVFELGERIGLTREVMQP</sequence>
<dbReference type="EMBL" id="JAMPKX010000002">
    <property type="protein sequence ID" value="MEP0946489.1"/>
    <property type="molecule type" value="Genomic_DNA"/>
</dbReference>
<name>A0ABV0K1E3_9CYAN</name>
<dbReference type="RefSeq" id="WP_190696140.1">
    <property type="nucleotide sequence ID" value="NZ_JAMPKX010000002.1"/>
</dbReference>
<organism evidence="1 2">
    <name type="scientific">Leptolyngbya subtilissima DQ-A4</name>
    <dbReference type="NCBI Taxonomy" id="2933933"/>
    <lineage>
        <taxon>Bacteria</taxon>
        <taxon>Bacillati</taxon>
        <taxon>Cyanobacteriota</taxon>
        <taxon>Cyanophyceae</taxon>
        <taxon>Leptolyngbyales</taxon>
        <taxon>Leptolyngbyaceae</taxon>
        <taxon>Leptolyngbya group</taxon>
        <taxon>Leptolyngbya</taxon>
    </lineage>
</organism>
<dbReference type="Gene3D" id="2.160.20.80">
    <property type="entry name" value="E3 ubiquitin-protein ligase SopA"/>
    <property type="match status" value="1"/>
</dbReference>
<dbReference type="Proteomes" id="UP001482513">
    <property type="component" value="Unassembled WGS sequence"/>
</dbReference>
<keyword evidence="2" id="KW-1185">Reference proteome</keyword>